<name>A0ABU8KW19_9HYPH</name>
<dbReference type="Proteomes" id="UP001387293">
    <property type="component" value="Unassembled WGS sequence"/>
</dbReference>
<dbReference type="PROSITE" id="PS51257">
    <property type="entry name" value="PROKAR_LIPOPROTEIN"/>
    <property type="match status" value="1"/>
</dbReference>
<feature type="signal peptide" evidence="1">
    <location>
        <begin position="1"/>
        <end position="22"/>
    </location>
</feature>
<keyword evidence="3" id="KW-1185">Reference proteome</keyword>
<comment type="caution">
    <text evidence="2">The sequence shown here is derived from an EMBL/GenBank/DDBJ whole genome shotgun (WGS) entry which is preliminary data.</text>
</comment>
<protein>
    <recommendedName>
        <fullName evidence="4">Lipoprotein</fullName>
    </recommendedName>
</protein>
<accession>A0ABU8KW19</accession>
<evidence type="ECO:0000256" key="1">
    <source>
        <dbReference type="SAM" id="SignalP"/>
    </source>
</evidence>
<feature type="chain" id="PRO_5046159540" description="Lipoprotein" evidence="1">
    <location>
        <begin position="23"/>
        <end position="195"/>
    </location>
</feature>
<dbReference type="EMBL" id="JAPYKS010000007">
    <property type="protein sequence ID" value="MEI9409331.1"/>
    <property type="molecule type" value="Genomic_DNA"/>
</dbReference>
<dbReference type="RefSeq" id="WP_337106294.1">
    <property type="nucleotide sequence ID" value="NZ_JAPYKS010000007.1"/>
</dbReference>
<evidence type="ECO:0008006" key="4">
    <source>
        <dbReference type="Google" id="ProtNLM"/>
    </source>
</evidence>
<gene>
    <name evidence="2" type="ORF">O7A60_11200</name>
</gene>
<evidence type="ECO:0000313" key="3">
    <source>
        <dbReference type="Proteomes" id="UP001387293"/>
    </source>
</evidence>
<evidence type="ECO:0000313" key="2">
    <source>
        <dbReference type="EMBL" id="MEI9409331.1"/>
    </source>
</evidence>
<sequence>MRMSVALISALVFLGACSVSKAENPSQEKCTCDTQPPQGVDGAWIKNATACWSTEAPEDQWCDMTVQSLEGDTAQSAVVATLMNNGENGSNLATIFGQQFQTFIKTAEQQGQLKFDVEEARTVVPALLRDNASRIEECVSAFRDATFGKGGVPLEGGSDFRCGVGASSGWLRIEFRVRDLWLAYMLAPQPREASP</sequence>
<reference evidence="2 3" key="1">
    <citation type="submission" date="2022-12" db="EMBL/GenBank/DDBJ databases">
        <authorList>
            <person name="Muema E."/>
        </authorList>
    </citation>
    <scope>NUCLEOTIDE SEQUENCE [LARGE SCALE GENOMIC DNA]</scope>
    <source>
        <strain evidence="3">1326</strain>
    </source>
</reference>
<proteinExistence type="predicted"/>
<keyword evidence="1" id="KW-0732">Signal</keyword>
<organism evidence="2 3">
    <name type="scientific">Mesorhizobium salmacidum</name>
    <dbReference type="NCBI Taxonomy" id="3015171"/>
    <lineage>
        <taxon>Bacteria</taxon>
        <taxon>Pseudomonadati</taxon>
        <taxon>Pseudomonadota</taxon>
        <taxon>Alphaproteobacteria</taxon>
        <taxon>Hyphomicrobiales</taxon>
        <taxon>Phyllobacteriaceae</taxon>
        <taxon>Mesorhizobium</taxon>
    </lineage>
</organism>